<protein>
    <submittedName>
        <fullName evidence="4">Response regulator</fullName>
    </submittedName>
</protein>
<sequence length="120" mass="13091">MARTILVVDDSPAHLKLMQSAIEGRGYEILTAADGEEALHHAQAYHPDVILLDVVLPKKNGYQVCRQLKAAGDTKAIKIIMVSSKSQDSDRYWGLKQGADGYVTKPFEAADLLAAVERAL</sequence>
<accession>A0A7S7NM42</accession>
<evidence type="ECO:0000256" key="1">
    <source>
        <dbReference type="ARBA" id="ARBA00022553"/>
    </source>
</evidence>
<dbReference type="Proteomes" id="UP000593892">
    <property type="component" value="Chromosome"/>
</dbReference>
<feature type="domain" description="Response regulatory" evidence="3">
    <location>
        <begin position="4"/>
        <end position="120"/>
    </location>
</feature>
<dbReference type="PROSITE" id="PS50110">
    <property type="entry name" value="RESPONSE_REGULATORY"/>
    <property type="match status" value="1"/>
</dbReference>
<dbReference type="EMBL" id="CP063849">
    <property type="protein sequence ID" value="QOY85649.1"/>
    <property type="molecule type" value="Genomic_DNA"/>
</dbReference>
<dbReference type="PANTHER" id="PTHR44591:SF3">
    <property type="entry name" value="RESPONSE REGULATORY DOMAIN-CONTAINING PROTEIN"/>
    <property type="match status" value="1"/>
</dbReference>
<dbReference type="RefSeq" id="WP_194447319.1">
    <property type="nucleotide sequence ID" value="NZ_CP063849.1"/>
</dbReference>
<evidence type="ECO:0000313" key="5">
    <source>
        <dbReference type="Proteomes" id="UP000593892"/>
    </source>
</evidence>
<dbReference type="InterPro" id="IPR011006">
    <property type="entry name" value="CheY-like_superfamily"/>
</dbReference>
<organism evidence="4 5">
    <name type="scientific">Paludibaculum fermentans</name>
    <dbReference type="NCBI Taxonomy" id="1473598"/>
    <lineage>
        <taxon>Bacteria</taxon>
        <taxon>Pseudomonadati</taxon>
        <taxon>Acidobacteriota</taxon>
        <taxon>Terriglobia</taxon>
        <taxon>Bryobacterales</taxon>
        <taxon>Bryobacteraceae</taxon>
        <taxon>Paludibaculum</taxon>
    </lineage>
</organism>
<dbReference type="Pfam" id="PF00072">
    <property type="entry name" value="Response_reg"/>
    <property type="match status" value="1"/>
</dbReference>
<dbReference type="KEGG" id="pfer:IRI77_22830"/>
<dbReference type="AlphaFoldDB" id="A0A7S7NM42"/>
<dbReference type="SUPFAM" id="SSF52172">
    <property type="entry name" value="CheY-like"/>
    <property type="match status" value="1"/>
</dbReference>
<dbReference type="GO" id="GO:0000160">
    <property type="term" value="P:phosphorelay signal transduction system"/>
    <property type="evidence" value="ECO:0007669"/>
    <property type="project" value="InterPro"/>
</dbReference>
<evidence type="ECO:0000259" key="3">
    <source>
        <dbReference type="PROSITE" id="PS50110"/>
    </source>
</evidence>
<dbReference type="PANTHER" id="PTHR44591">
    <property type="entry name" value="STRESS RESPONSE REGULATOR PROTEIN 1"/>
    <property type="match status" value="1"/>
</dbReference>
<gene>
    <name evidence="4" type="ORF">IRI77_22830</name>
</gene>
<dbReference type="SMART" id="SM00448">
    <property type="entry name" value="REC"/>
    <property type="match status" value="1"/>
</dbReference>
<dbReference type="Gene3D" id="3.40.50.2300">
    <property type="match status" value="1"/>
</dbReference>
<keyword evidence="5" id="KW-1185">Reference proteome</keyword>
<proteinExistence type="predicted"/>
<reference evidence="4 5" key="1">
    <citation type="submission" date="2020-10" db="EMBL/GenBank/DDBJ databases">
        <title>Complete genome sequence of Paludibaculum fermentans P105T, a facultatively anaerobic acidobacterium capable of dissimilatory Fe(III) reduction.</title>
        <authorList>
            <person name="Dedysh S.N."/>
            <person name="Beletsky A.V."/>
            <person name="Kulichevskaya I.S."/>
            <person name="Mardanov A.V."/>
            <person name="Ravin N.V."/>
        </authorList>
    </citation>
    <scope>NUCLEOTIDE SEQUENCE [LARGE SCALE GENOMIC DNA]</scope>
    <source>
        <strain evidence="4 5">P105</strain>
    </source>
</reference>
<dbReference type="InterPro" id="IPR001789">
    <property type="entry name" value="Sig_transdc_resp-reg_receiver"/>
</dbReference>
<feature type="modified residue" description="4-aspartylphosphate" evidence="2">
    <location>
        <position position="53"/>
    </location>
</feature>
<evidence type="ECO:0000256" key="2">
    <source>
        <dbReference type="PROSITE-ProRule" id="PRU00169"/>
    </source>
</evidence>
<dbReference type="InterPro" id="IPR050595">
    <property type="entry name" value="Bact_response_regulator"/>
</dbReference>
<name>A0A7S7NM42_PALFE</name>
<evidence type="ECO:0000313" key="4">
    <source>
        <dbReference type="EMBL" id="QOY85649.1"/>
    </source>
</evidence>
<keyword evidence="1 2" id="KW-0597">Phosphoprotein</keyword>